<name>A0A4Y7SCL1_COPMI</name>
<dbReference type="EMBL" id="QPFP01000192">
    <property type="protein sequence ID" value="TEB19429.1"/>
    <property type="molecule type" value="Genomic_DNA"/>
</dbReference>
<protein>
    <submittedName>
        <fullName evidence="1">Uncharacterized protein</fullName>
    </submittedName>
</protein>
<comment type="caution">
    <text evidence="1">The sequence shown here is derived from an EMBL/GenBank/DDBJ whole genome shotgun (WGS) entry which is preliminary data.</text>
</comment>
<keyword evidence="2" id="KW-1185">Reference proteome</keyword>
<reference evidence="1 2" key="1">
    <citation type="journal article" date="2019" name="Nat. Ecol. Evol.">
        <title>Megaphylogeny resolves global patterns of mushroom evolution.</title>
        <authorList>
            <person name="Varga T."/>
            <person name="Krizsan K."/>
            <person name="Foldi C."/>
            <person name="Dima B."/>
            <person name="Sanchez-Garcia M."/>
            <person name="Sanchez-Ramirez S."/>
            <person name="Szollosi G.J."/>
            <person name="Szarkandi J.G."/>
            <person name="Papp V."/>
            <person name="Albert L."/>
            <person name="Andreopoulos W."/>
            <person name="Angelini C."/>
            <person name="Antonin V."/>
            <person name="Barry K.W."/>
            <person name="Bougher N.L."/>
            <person name="Buchanan P."/>
            <person name="Buyck B."/>
            <person name="Bense V."/>
            <person name="Catcheside P."/>
            <person name="Chovatia M."/>
            <person name="Cooper J."/>
            <person name="Damon W."/>
            <person name="Desjardin D."/>
            <person name="Finy P."/>
            <person name="Geml J."/>
            <person name="Haridas S."/>
            <person name="Hughes K."/>
            <person name="Justo A."/>
            <person name="Karasinski D."/>
            <person name="Kautmanova I."/>
            <person name="Kiss B."/>
            <person name="Kocsube S."/>
            <person name="Kotiranta H."/>
            <person name="LaButti K.M."/>
            <person name="Lechner B.E."/>
            <person name="Liimatainen K."/>
            <person name="Lipzen A."/>
            <person name="Lukacs Z."/>
            <person name="Mihaltcheva S."/>
            <person name="Morgado L.N."/>
            <person name="Niskanen T."/>
            <person name="Noordeloos M.E."/>
            <person name="Ohm R.A."/>
            <person name="Ortiz-Santana B."/>
            <person name="Ovrebo C."/>
            <person name="Racz N."/>
            <person name="Riley R."/>
            <person name="Savchenko A."/>
            <person name="Shiryaev A."/>
            <person name="Soop K."/>
            <person name="Spirin V."/>
            <person name="Szebenyi C."/>
            <person name="Tomsovsky M."/>
            <person name="Tulloss R.E."/>
            <person name="Uehling J."/>
            <person name="Grigoriev I.V."/>
            <person name="Vagvolgyi C."/>
            <person name="Papp T."/>
            <person name="Martin F.M."/>
            <person name="Miettinen O."/>
            <person name="Hibbett D.S."/>
            <person name="Nagy L.G."/>
        </authorList>
    </citation>
    <scope>NUCLEOTIDE SEQUENCE [LARGE SCALE GENOMIC DNA]</scope>
    <source>
        <strain evidence="1 2">FP101781</strain>
    </source>
</reference>
<proteinExistence type="predicted"/>
<organism evidence="1 2">
    <name type="scientific">Coprinellus micaceus</name>
    <name type="common">Glistening ink-cap mushroom</name>
    <name type="synonym">Coprinus micaceus</name>
    <dbReference type="NCBI Taxonomy" id="71717"/>
    <lineage>
        <taxon>Eukaryota</taxon>
        <taxon>Fungi</taxon>
        <taxon>Dikarya</taxon>
        <taxon>Basidiomycota</taxon>
        <taxon>Agaricomycotina</taxon>
        <taxon>Agaricomycetes</taxon>
        <taxon>Agaricomycetidae</taxon>
        <taxon>Agaricales</taxon>
        <taxon>Agaricineae</taxon>
        <taxon>Psathyrellaceae</taxon>
        <taxon>Coprinellus</taxon>
    </lineage>
</organism>
<gene>
    <name evidence="1" type="ORF">FA13DRAFT_373229</name>
</gene>
<dbReference type="AlphaFoldDB" id="A0A4Y7SCL1"/>
<evidence type="ECO:0000313" key="1">
    <source>
        <dbReference type="EMBL" id="TEB19429.1"/>
    </source>
</evidence>
<dbReference type="Proteomes" id="UP000298030">
    <property type="component" value="Unassembled WGS sequence"/>
</dbReference>
<sequence>MVLKLNTSFPLRTVVGSRFPNILPLTTPMFQGSPRRSQTYALILGEFRRVRFKVVMIGMGRGEEIAVGAGASVSMFLPCPFAISAFGPSKEREHGKDTFSRKAIPKWIETRKRNGSIQVEGRD</sequence>
<accession>A0A4Y7SCL1</accession>
<evidence type="ECO:0000313" key="2">
    <source>
        <dbReference type="Proteomes" id="UP000298030"/>
    </source>
</evidence>